<dbReference type="InterPro" id="IPR003660">
    <property type="entry name" value="HAMP_dom"/>
</dbReference>
<keyword evidence="15" id="KW-1185">Reference proteome</keyword>
<dbReference type="CDD" id="cd00082">
    <property type="entry name" value="HisKA"/>
    <property type="match status" value="1"/>
</dbReference>
<dbReference type="InterPro" id="IPR003661">
    <property type="entry name" value="HisK_dim/P_dom"/>
</dbReference>
<sequence length="541" mass="59906">MDRRETGTRWSGSRLTVQGWFHLALSVMVLLVVVGTVVGARLLSQTGDTSDELADRVLPAQTEAYRLQSALVNQETGVRGYAIAADPQFLEPYAQGKRDETRSAARLRRLIGDHATLRANLDAVGKQAADWRRTYAEPLVAGVTVGRPGKIDAATAERGKKAFDRLRALVAVQNTDLARAVRDGKDRLEHVRTQRTVILSAMVAMFLLTGAVLAVLIRLLVARPLAELRASSRRVARGDFGHVITGGGPRDLTALAQDVEYMRLQIVTELDASRDQQENLARQTAALDDQAVELRRSNAELEQFAYVASHDLQEPLRKVASFCQLLEKRYGDELDDRGRQYIDFAVDGAKRMQVLINDLLTFSRVGRVNDARLPVDLDEALGRALTNLDTALTETGARLERPEELPEVVGDPMLLAMLWQNLVGNAVKFRHADRTPHIRITCDRHPEEPDTWLLTVTDNGIGIPQEFAEKVFVIFQRLHGRDAYGGTGIGLALCKKIVEYHGGQIWIDTAHSEGTRFRFTLPASPAEKPAAPHDTDEKALT</sequence>
<dbReference type="EC" id="2.7.13.3" evidence="3"/>
<dbReference type="FunFam" id="3.30.565.10:FF:000006">
    <property type="entry name" value="Sensor histidine kinase WalK"/>
    <property type="match status" value="1"/>
</dbReference>
<protein>
    <recommendedName>
        <fullName evidence="3">histidine kinase</fullName>
        <ecNumber evidence="3">2.7.13.3</ecNumber>
    </recommendedName>
</protein>
<dbReference type="Proteomes" id="UP000646776">
    <property type="component" value="Unassembled WGS sequence"/>
</dbReference>
<evidence type="ECO:0000259" key="13">
    <source>
        <dbReference type="PROSITE" id="PS50885"/>
    </source>
</evidence>
<keyword evidence="4" id="KW-0597">Phosphoprotein</keyword>
<evidence type="ECO:0000256" key="7">
    <source>
        <dbReference type="ARBA" id="ARBA00022777"/>
    </source>
</evidence>
<dbReference type="GO" id="GO:0005886">
    <property type="term" value="C:plasma membrane"/>
    <property type="evidence" value="ECO:0007669"/>
    <property type="project" value="UniProtKB-SubCell"/>
</dbReference>
<dbReference type="InterPro" id="IPR052162">
    <property type="entry name" value="Sensor_kinase/Photoreceptor"/>
</dbReference>
<dbReference type="InterPro" id="IPR003594">
    <property type="entry name" value="HATPase_dom"/>
</dbReference>
<feature type="region of interest" description="Disordered" evidence="10">
    <location>
        <begin position="521"/>
        <end position="541"/>
    </location>
</feature>
<dbReference type="Gene3D" id="6.10.340.10">
    <property type="match status" value="1"/>
</dbReference>
<keyword evidence="6 11" id="KW-0812">Transmembrane</keyword>
<feature type="domain" description="Histidine kinase" evidence="12">
    <location>
        <begin position="307"/>
        <end position="525"/>
    </location>
</feature>
<evidence type="ECO:0000313" key="14">
    <source>
        <dbReference type="EMBL" id="GGT32454.1"/>
    </source>
</evidence>
<comment type="catalytic activity">
    <reaction evidence="1">
        <text>ATP + protein L-histidine = ADP + protein N-phospho-L-histidine.</text>
        <dbReference type="EC" id="2.7.13.3"/>
    </reaction>
</comment>
<dbReference type="PANTHER" id="PTHR43304:SF1">
    <property type="entry name" value="PAC DOMAIN-CONTAINING PROTEIN"/>
    <property type="match status" value="1"/>
</dbReference>
<dbReference type="Pfam" id="PF00672">
    <property type="entry name" value="HAMP"/>
    <property type="match status" value="1"/>
</dbReference>
<keyword evidence="8 11" id="KW-1133">Transmembrane helix</keyword>
<evidence type="ECO:0000256" key="1">
    <source>
        <dbReference type="ARBA" id="ARBA00000085"/>
    </source>
</evidence>
<evidence type="ECO:0000256" key="4">
    <source>
        <dbReference type="ARBA" id="ARBA00022553"/>
    </source>
</evidence>
<dbReference type="SMART" id="SM00304">
    <property type="entry name" value="HAMP"/>
    <property type="match status" value="1"/>
</dbReference>
<feature type="transmembrane region" description="Helical" evidence="11">
    <location>
        <begin position="20"/>
        <end position="43"/>
    </location>
</feature>
<evidence type="ECO:0000256" key="5">
    <source>
        <dbReference type="ARBA" id="ARBA00022679"/>
    </source>
</evidence>
<dbReference type="InterPro" id="IPR005467">
    <property type="entry name" value="His_kinase_dom"/>
</dbReference>
<dbReference type="InterPro" id="IPR007891">
    <property type="entry name" value="CHASE3"/>
</dbReference>
<dbReference type="InterPro" id="IPR036890">
    <property type="entry name" value="HATPase_C_sf"/>
</dbReference>
<organism evidence="14 15">
    <name type="scientific">Streptomyces phaeofaciens</name>
    <dbReference type="NCBI Taxonomy" id="68254"/>
    <lineage>
        <taxon>Bacteria</taxon>
        <taxon>Bacillati</taxon>
        <taxon>Actinomycetota</taxon>
        <taxon>Actinomycetes</taxon>
        <taxon>Kitasatosporales</taxon>
        <taxon>Streptomycetaceae</taxon>
        <taxon>Streptomyces</taxon>
    </lineage>
</organism>
<proteinExistence type="predicted"/>
<dbReference type="PROSITE" id="PS50109">
    <property type="entry name" value="HIS_KIN"/>
    <property type="match status" value="1"/>
</dbReference>
<feature type="transmembrane region" description="Helical" evidence="11">
    <location>
        <begin position="197"/>
        <end position="221"/>
    </location>
</feature>
<evidence type="ECO:0000313" key="15">
    <source>
        <dbReference type="Proteomes" id="UP000646776"/>
    </source>
</evidence>
<dbReference type="SUPFAM" id="SSF55874">
    <property type="entry name" value="ATPase domain of HSP90 chaperone/DNA topoisomerase II/histidine kinase"/>
    <property type="match status" value="1"/>
</dbReference>
<dbReference type="SUPFAM" id="SSF47384">
    <property type="entry name" value="Homodimeric domain of signal transducing histidine kinase"/>
    <property type="match status" value="1"/>
</dbReference>
<dbReference type="Pfam" id="PF00512">
    <property type="entry name" value="HisKA"/>
    <property type="match status" value="1"/>
</dbReference>
<dbReference type="Gene3D" id="3.30.565.10">
    <property type="entry name" value="Histidine kinase-like ATPase, C-terminal domain"/>
    <property type="match status" value="1"/>
</dbReference>
<dbReference type="EMBL" id="BMSA01000001">
    <property type="protein sequence ID" value="GGT32454.1"/>
    <property type="molecule type" value="Genomic_DNA"/>
</dbReference>
<feature type="domain" description="HAMP" evidence="13">
    <location>
        <begin position="219"/>
        <end position="271"/>
    </location>
</feature>
<keyword evidence="9" id="KW-0902">Two-component regulatory system</keyword>
<dbReference type="InterPro" id="IPR004358">
    <property type="entry name" value="Sig_transdc_His_kin-like_C"/>
</dbReference>
<dbReference type="Gene3D" id="1.10.287.130">
    <property type="match status" value="1"/>
</dbReference>
<dbReference type="PROSITE" id="PS50885">
    <property type="entry name" value="HAMP"/>
    <property type="match status" value="1"/>
</dbReference>
<keyword evidence="5" id="KW-0808">Transferase</keyword>
<evidence type="ECO:0000256" key="9">
    <source>
        <dbReference type="ARBA" id="ARBA00023012"/>
    </source>
</evidence>
<dbReference type="CDD" id="cd19410">
    <property type="entry name" value="HK9-like_sensor"/>
    <property type="match status" value="1"/>
</dbReference>
<evidence type="ECO:0000256" key="11">
    <source>
        <dbReference type="SAM" id="Phobius"/>
    </source>
</evidence>
<dbReference type="GO" id="GO:0000155">
    <property type="term" value="F:phosphorelay sensor kinase activity"/>
    <property type="evidence" value="ECO:0007669"/>
    <property type="project" value="InterPro"/>
</dbReference>
<evidence type="ECO:0000259" key="12">
    <source>
        <dbReference type="PROSITE" id="PS50109"/>
    </source>
</evidence>
<evidence type="ECO:0000256" key="8">
    <source>
        <dbReference type="ARBA" id="ARBA00022989"/>
    </source>
</evidence>
<dbReference type="PANTHER" id="PTHR43304">
    <property type="entry name" value="PHYTOCHROME-LIKE PROTEIN CPH1"/>
    <property type="match status" value="1"/>
</dbReference>
<comment type="caution">
    <text evidence="14">The sequence shown here is derived from an EMBL/GenBank/DDBJ whole genome shotgun (WGS) entry which is preliminary data.</text>
</comment>
<evidence type="ECO:0000256" key="3">
    <source>
        <dbReference type="ARBA" id="ARBA00012438"/>
    </source>
</evidence>
<reference evidence="14" key="2">
    <citation type="submission" date="2020-09" db="EMBL/GenBank/DDBJ databases">
        <authorList>
            <person name="Sun Q."/>
            <person name="Ohkuma M."/>
        </authorList>
    </citation>
    <scope>NUCLEOTIDE SEQUENCE</scope>
    <source>
        <strain evidence="14">JCM 4125</strain>
    </source>
</reference>
<accession>A0A918H1S9</accession>
<comment type="subcellular location">
    <subcellularLocation>
        <location evidence="2">Cell membrane</location>
    </subcellularLocation>
</comment>
<dbReference type="AlphaFoldDB" id="A0A918H1S9"/>
<evidence type="ECO:0000256" key="2">
    <source>
        <dbReference type="ARBA" id="ARBA00004236"/>
    </source>
</evidence>
<keyword evidence="7 14" id="KW-0418">Kinase</keyword>
<dbReference type="PRINTS" id="PR00344">
    <property type="entry name" value="BCTRLSENSOR"/>
</dbReference>
<dbReference type="Pfam" id="PF02518">
    <property type="entry name" value="HATPase_c"/>
    <property type="match status" value="1"/>
</dbReference>
<dbReference type="Pfam" id="PF05227">
    <property type="entry name" value="CHASE3"/>
    <property type="match status" value="1"/>
</dbReference>
<evidence type="ECO:0000256" key="6">
    <source>
        <dbReference type="ARBA" id="ARBA00022692"/>
    </source>
</evidence>
<dbReference type="CDD" id="cd06225">
    <property type="entry name" value="HAMP"/>
    <property type="match status" value="1"/>
</dbReference>
<dbReference type="RefSeq" id="WP_189707070.1">
    <property type="nucleotide sequence ID" value="NZ_BMSA01000001.1"/>
</dbReference>
<evidence type="ECO:0000256" key="10">
    <source>
        <dbReference type="SAM" id="MobiDB-lite"/>
    </source>
</evidence>
<gene>
    <name evidence="14" type="ORF">GCM10010226_05820</name>
</gene>
<dbReference type="SMART" id="SM00388">
    <property type="entry name" value="HisKA"/>
    <property type="match status" value="1"/>
</dbReference>
<reference evidence="14" key="1">
    <citation type="journal article" date="2014" name="Int. J. Syst. Evol. Microbiol.">
        <title>Complete genome sequence of Corynebacterium casei LMG S-19264T (=DSM 44701T), isolated from a smear-ripened cheese.</title>
        <authorList>
            <consortium name="US DOE Joint Genome Institute (JGI-PGF)"/>
            <person name="Walter F."/>
            <person name="Albersmeier A."/>
            <person name="Kalinowski J."/>
            <person name="Ruckert C."/>
        </authorList>
    </citation>
    <scope>NUCLEOTIDE SEQUENCE</scope>
    <source>
        <strain evidence="14">JCM 4125</strain>
    </source>
</reference>
<feature type="compositionally biased region" description="Basic and acidic residues" evidence="10">
    <location>
        <begin position="530"/>
        <end position="541"/>
    </location>
</feature>
<dbReference type="InterPro" id="IPR036097">
    <property type="entry name" value="HisK_dim/P_sf"/>
</dbReference>
<keyword evidence="11" id="KW-0472">Membrane</keyword>
<dbReference type="SMART" id="SM00387">
    <property type="entry name" value="HATPase_c"/>
    <property type="match status" value="1"/>
</dbReference>
<name>A0A918H1S9_9ACTN</name>